<dbReference type="KEGG" id="rop:ROP_pROB01-01130"/>
<feature type="domain" description="TnsA endonuclease N-terminal" evidence="1">
    <location>
        <begin position="86"/>
        <end position="161"/>
    </location>
</feature>
<keyword evidence="2" id="KW-0614">Plasmid</keyword>
<dbReference type="NCBIfam" id="NF033179">
    <property type="entry name" value="TnsA_like_Actin"/>
    <property type="match status" value="1"/>
</dbReference>
<sequence length="246" mass="28005">MVVDLDPRPTSVVANVRRSADGVECEADWDALVPESLVGAAAPWRTFRWYHGQKHYSGAYWSSTEQALVIYESRLELARLLLADFDRSVRRILAQPFLLEADVAGARRRHVPDYLLLSDDGPVVVDVKPAWRLAKPEVMQTFAWTRQVVESRGWRYQIASEPAETELSNVRFLAGYRRDWLFDDDLLADLRSVDLDGATLGEAVRCLSDRPEPVMRSTVLHLLWRHHFTVDLSKTLSSDSVLGERS</sequence>
<dbReference type="HOGENOM" id="CLU_076597_0_0_11"/>
<reference evidence="2 3" key="1">
    <citation type="submission" date="2009-03" db="EMBL/GenBank/DDBJ databases">
        <title>Comparison of the complete genome sequences of Rhodococcus erythropolis PR4 and Rhodococcus opacus B4.</title>
        <authorList>
            <person name="Takarada H."/>
            <person name="Sekine M."/>
            <person name="Hosoyama A."/>
            <person name="Yamada R."/>
            <person name="Fujisawa T."/>
            <person name="Omata S."/>
            <person name="Shimizu A."/>
            <person name="Tsukatani N."/>
            <person name="Tanikawa S."/>
            <person name="Fujita N."/>
            <person name="Harayama S."/>
        </authorList>
    </citation>
    <scope>NUCLEOTIDE SEQUENCE [LARGE SCALE GENOMIC DNA]</scope>
    <source>
        <strain evidence="2 3">B4</strain>
        <plasmid evidence="2 3">pROB01</plasmid>
    </source>
</reference>
<evidence type="ECO:0000313" key="2">
    <source>
        <dbReference type="EMBL" id="BAH55612.1"/>
    </source>
</evidence>
<dbReference type="InterPro" id="IPR014833">
    <property type="entry name" value="TnsA_N"/>
</dbReference>
<accession>C1BC30</accession>
<dbReference type="Pfam" id="PF08722">
    <property type="entry name" value="Tn7_TnsA-like_N"/>
    <property type="match status" value="1"/>
</dbReference>
<geneLocation type="plasmid" evidence="2 3">
    <name>pROB01</name>
</geneLocation>
<protein>
    <recommendedName>
        <fullName evidence="1">TnsA endonuclease N-terminal domain-containing protein</fullName>
    </recommendedName>
</protein>
<name>C1BC30_RHOOB</name>
<dbReference type="RefSeq" id="WP_012686801.1">
    <property type="nucleotide sequence ID" value="NC_012520.1"/>
</dbReference>
<evidence type="ECO:0000313" key="3">
    <source>
        <dbReference type="Proteomes" id="UP000002212"/>
    </source>
</evidence>
<dbReference type="Proteomes" id="UP000002212">
    <property type="component" value="Plasmid pROB01"/>
</dbReference>
<organism evidence="2 3">
    <name type="scientific">Rhodococcus opacus (strain B4)</name>
    <dbReference type="NCBI Taxonomy" id="632772"/>
    <lineage>
        <taxon>Bacteria</taxon>
        <taxon>Bacillati</taxon>
        <taxon>Actinomycetota</taxon>
        <taxon>Actinomycetes</taxon>
        <taxon>Mycobacteriales</taxon>
        <taxon>Nocardiaceae</taxon>
        <taxon>Rhodococcus</taxon>
    </lineage>
</organism>
<dbReference type="EMBL" id="AP011116">
    <property type="protein sequence ID" value="BAH55612.1"/>
    <property type="molecule type" value="Genomic_DNA"/>
</dbReference>
<gene>
    <name evidence="2" type="ordered locus">ROP_pROB01-01130</name>
</gene>
<dbReference type="AlphaFoldDB" id="C1BC30"/>
<dbReference type="InterPro" id="IPR048000">
    <property type="entry name" value="TnsA-like"/>
</dbReference>
<dbReference type="PATRIC" id="fig|632772.20.peg.7827"/>
<proteinExistence type="predicted"/>
<evidence type="ECO:0000259" key="1">
    <source>
        <dbReference type="Pfam" id="PF08722"/>
    </source>
</evidence>